<dbReference type="InterPro" id="IPR025304">
    <property type="entry name" value="ALIX_V_dom"/>
</dbReference>
<dbReference type="Gene3D" id="1.20.120.560">
    <property type="entry name" value="alix/aip1 in complex with the ypdl late domain"/>
    <property type="match status" value="1"/>
</dbReference>
<accession>A0AAQ3QMM4</accession>
<feature type="domain" description="ALIX V-shaped" evidence="1">
    <location>
        <begin position="73"/>
        <end position="133"/>
    </location>
</feature>
<dbReference type="Pfam" id="PF13949">
    <property type="entry name" value="ALIX_LYPXL_bnd"/>
    <property type="match status" value="1"/>
</dbReference>
<dbReference type="EMBL" id="CP136897">
    <property type="protein sequence ID" value="WOL16889.1"/>
    <property type="molecule type" value="Genomic_DNA"/>
</dbReference>
<evidence type="ECO:0000259" key="1">
    <source>
        <dbReference type="Pfam" id="PF13949"/>
    </source>
</evidence>
<evidence type="ECO:0000313" key="2">
    <source>
        <dbReference type="EMBL" id="WOL16889.1"/>
    </source>
</evidence>
<organism evidence="2 3">
    <name type="scientific">Canna indica</name>
    <name type="common">Indian-shot</name>
    <dbReference type="NCBI Taxonomy" id="4628"/>
    <lineage>
        <taxon>Eukaryota</taxon>
        <taxon>Viridiplantae</taxon>
        <taxon>Streptophyta</taxon>
        <taxon>Embryophyta</taxon>
        <taxon>Tracheophyta</taxon>
        <taxon>Spermatophyta</taxon>
        <taxon>Magnoliopsida</taxon>
        <taxon>Liliopsida</taxon>
        <taxon>Zingiberales</taxon>
        <taxon>Cannaceae</taxon>
        <taxon>Canna</taxon>
    </lineage>
</organism>
<proteinExistence type="predicted"/>
<name>A0AAQ3QMM4_9LILI</name>
<reference evidence="2 3" key="1">
    <citation type="submission" date="2023-10" db="EMBL/GenBank/DDBJ databases">
        <title>Chromosome-scale genome assembly provides insights into flower coloration mechanisms of Canna indica.</title>
        <authorList>
            <person name="Li C."/>
        </authorList>
    </citation>
    <scope>NUCLEOTIDE SEQUENCE [LARGE SCALE GENOMIC DNA]</scope>
    <source>
        <tissue evidence="2">Flower</tissue>
    </source>
</reference>
<evidence type="ECO:0000313" key="3">
    <source>
        <dbReference type="Proteomes" id="UP001327560"/>
    </source>
</evidence>
<keyword evidence="3" id="KW-1185">Reference proteome</keyword>
<sequence length="145" mass="15715">MGGAIAQIRDRHSPALVASGCRGGEATGRRITTADRWRAIGGEDVPILAADRIKSAVVAAGEGRQSGEGGEWDDILPKLMASTISQEDLFKKDISKYDQICQEIAQNIEAQEELLLQIQAQNDKFSSLFNLDNYQGILSFSFGSV</sequence>
<dbReference type="AlphaFoldDB" id="A0AAQ3QMM4"/>
<protein>
    <recommendedName>
        <fullName evidence="1">ALIX V-shaped domain-containing protein</fullName>
    </recommendedName>
</protein>
<dbReference type="Proteomes" id="UP001327560">
    <property type="component" value="Chromosome 8"/>
</dbReference>
<gene>
    <name evidence="2" type="ORF">Cni_G25677</name>
</gene>